<gene>
    <name evidence="3" type="ORF">A9F13_25g00495</name>
</gene>
<dbReference type="Proteomes" id="UP000195602">
    <property type="component" value="Unassembled WGS sequence"/>
</dbReference>
<keyword evidence="2" id="KW-0472">Membrane</keyword>
<dbReference type="KEGG" id="clus:A9F13_25g00495"/>
<dbReference type="GO" id="GO:0005935">
    <property type="term" value="C:cellular bud neck"/>
    <property type="evidence" value="ECO:0007669"/>
    <property type="project" value="TreeGrafter"/>
</dbReference>
<reference evidence="3 4" key="1">
    <citation type="submission" date="2017-04" db="EMBL/GenBank/DDBJ databases">
        <title>Draft genome of the yeast Clavispora lusitaniae type strain CBS 6936.</title>
        <authorList>
            <person name="Durrens P."/>
            <person name="Klopp C."/>
            <person name="Biteau N."/>
            <person name="Fitton-Ouhabi V."/>
            <person name="Dementhon K."/>
            <person name="Accoceberry I."/>
            <person name="Sherman D.J."/>
            <person name="Noel T."/>
        </authorList>
    </citation>
    <scope>NUCLEOTIDE SEQUENCE [LARGE SCALE GENOMIC DNA]</scope>
    <source>
        <strain evidence="3 4">CBS 6936</strain>
    </source>
</reference>
<dbReference type="OMA" id="MEGYHKR"/>
<dbReference type="InterPro" id="IPR051009">
    <property type="entry name" value="PRM"/>
</dbReference>
<keyword evidence="2" id="KW-1133">Transmembrane helix</keyword>
<evidence type="ECO:0000256" key="1">
    <source>
        <dbReference type="SAM" id="MobiDB-lite"/>
    </source>
</evidence>
<dbReference type="EMBL" id="LYUB02000025">
    <property type="protein sequence ID" value="OVF04876.1"/>
    <property type="molecule type" value="Genomic_DNA"/>
</dbReference>
<evidence type="ECO:0000313" key="3">
    <source>
        <dbReference type="EMBL" id="OVF04876.1"/>
    </source>
</evidence>
<dbReference type="AlphaFoldDB" id="A0AA91PV83"/>
<organism evidence="3 4">
    <name type="scientific">Clavispora lusitaniae</name>
    <name type="common">Candida lusitaniae</name>
    <dbReference type="NCBI Taxonomy" id="36911"/>
    <lineage>
        <taxon>Eukaryota</taxon>
        <taxon>Fungi</taxon>
        <taxon>Dikarya</taxon>
        <taxon>Ascomycota</taxon>
        <taxon>Saccharomycotina</taxon>
        <taxon>Pichiomycetes</taxon>
        <taxon>Metschnikowiaceae</taxon>
        <taxon>Clavispora</taxon>
    </lineage>
</organism>
<evidence type="ECO:0000313" key="4">
    <source>
        <dbReference type="Proteomes" id="UP000195602"/>
    </source>
</evidence>
<protein>
    <submittedName>
        <fullName evidence="3">Chitin synthase 3 complex protein</fullName>
    </submittedName>
</protein>
<dbReference type="GO" id="GO:0000324">
    <property type="term" value="C:fungal-type vacuole"/>
    <property type="evidence" value="ECO:0007669"/>
    <property type="project" value="TreeGrafter"/>
</dbReference>
<keyword evidence="2" id="KW-0812">Transmembrane</keyword>
<sequence length="283" mass="30447">MSLGEVASSTLQATVTMVLNNRDDMPSATTKAKGMPSLDTSTTQDFTTPSVTVPPNHNNPYIHRTNHPSGTVFIAVGSIVGFILLAFLAFYVVKSILASRLAKKSLRNEKSMYERFSKNNSTAYGGLSPSHSNFVGTEYQGSVAKLPLLNGGGQRSIFGGSQADTSTIYNGEVAATSNHDFTQMFVSPTRQVMKTSKQKSPNWNGSAANVSLYGKSATTMANPSPATNRHSQVVPQLYLNDRLNNSEVFSSTSTNQKAEDATGSPRSKRKTVPSMYLDDLIDG</sequence>
<feature type="transmembrane region" description="Helical" evidence="2">
    <location>
        <begin position="72"/>
        <end position="93"/>
    </location>
</feature>
<accession>A0AA91PV83</accession>
<dbReference type="PANTHER" id="PTHR36089">
    <property type="entry name" value="CHITIN SYNTHASE 3 COMPLEX PROTEIN CSI2-RELATED"/>
    <property type="match status" value="1"/>
</dbReference>
<evidence type="ECO:0000256" key="2">
    <source>
        <dbReference type="SAM" id="Phobius"/>
    </source>
</evidence>
<comment type="caution">
    <text evidence="3">The sequence shown here is derived from an EMBL/GenBank/DDBJ whole genome shotgun (WGS) entry which is preliminary data.</text>
</comment>
<dbReference type="PANTHER" id="PTHR36089:SF1">
    <property type="entry name" value="CHITIN SYNTHASE 3 COMPLEX PROTEIN CSI2-RELATED"/>
    <property type="match status" value="1"/>
</dbReference>
<feature type="region of interest" description="Disordered" evidence="1">
    <location>
        <begin position="249"/>
        <end position="283"/>
    </location>
</feature>
<name>A0AA91PV83_CLALS</name>
<proteinExistence type="predicted"/>